<evidence type="ECO:0000313" key="7">
    <source>
        <dbReference type="EnsemblPlants" id="Pp3c4_15540V3.4"/>
    </source>
</evidence>
<feature type="compositionally biased region" description="Basic and acidic residues" evidence="5">
    <location>
        <begin position="689"/>
        <end position="700"/>
    </location>
</feature>
<dbReference type="InterPro" id="IPR035979">
    <property type="entry name" value="RBD_domain_sf"/>
</dbReference>
<evidence type="ECO:0000256" key="2">
    <source>
        <dbReference type="ARBA" id="ARBA00005991"/>
    </source>
</evidence>
<feature type="compositionally biased region" description="Polar residues" evidence="5">
    <location>
        <begin position="617"/>
        <end position="634"/>
    </location>
</feature>
<feature type="region of interest" description="Disordered" evidence="5">
    <location>
        <begin position="297"/>
        <end position="316"/>
    </location>
</feature>
<dbReference type="PANTHER" id="PTHR13112:SF0">
    <property type="entry name" value="FI21285P1"/>
    <property type="match status" value="1"/>
</dbReference>
<feature type="domain" description="UPF3" evidence="6">
    <location>
        <begin position="31"/>
        <end position="197"/>
    </location>
</feature>
<feature type="compositionally biased region" description="Basic and acidic residues" evidence="5">
    <location>
        <begin position="544"/>
        <end position="570"/>
    </location>
</feature>
<organism evidence="7 8">
    <name type="scientific">Physcomitrium patens</name>
    <name type="common">Spreading-leaved earth moss</name>
    <name type="synonym">Physcomitrella patens</name>
    <dbReference type="NCBI Taxonomy" id="3218"/>
    <lineage>
        <taxon>Eukaryota</taxon>
        <taxon>Viridiplantae</taxon>
        <taxon>Streptophyta</taxon>
        <taxon>Embryophyta</taxon>
        <taxon>Bryophyta</taxon>
        <taxon>Bryophytina</taxon>
        <taxon>Bryopsida</taxon>
        <taxon>Funariidae</taxon>
        <taxon>Funariales</taxon>
        <taxon>Funariaceae</taxon>
        <taxon>Physcomitrium</taxon>
    </lineage>
</organism>
<dbReference type="GO" id="GO:0000184">
    <property type="term" value="P:nuclear-transcribed mRNA catabolic process, nonsense-mediated decay"/>
    <property type="evidence" value="ECO:0007669"/>
    <property type="project" value="UniProtKB-KW"/>
</dbReference>
<reference evidence="7" key="3">
    <citation type="submission" date="2020-12" db="UniProtKB">
        <authorList>
            <consortium name="EnsemblPlants"/>
        </authorList>
    </citation>
    <scope>IDENTIFICATION</scope>
</reference>
<evidence type="ECO:0000256" key="5">
    <source>
        <dbReference type="SAM" id="MobiDB-lite"/>
    </source>
</evidence>
<evidence type="ECO:0000313" key="8">
    <source>
        <dbReference type="Proteomes" id="UP000006727"/>
    </source>
</evidence>
<keyword evidence="8" id="KW-1185">Reference proteome</keyword>
<feature type="compositionally biased region" description="Basic and acidic residues" evidence="5">
    <location>
        <begin position="20"/>
        <end position="30"/>
    </location>
</feature>
<feature type="region of interest" description="Disordered" evidence="5">
    <location>
        <begin position="321"/>
        <end position="778"/>
    </location>
</feature>
<protein>
    <recommendedName>
        <fullName evidence="6">UPF3 domain-containing protein</fullName>
    </recommendedName>
</protein>
<comment type="similarity">
    <text evidence="2">Belongs to the RENT3 family.</text>
</comment>
<dbReference type="EnsemblPlants" id="Pp3c4_15540V3.3">
    <property type="protein sequence ID" value="Pp3c4_15540V3.3"/>
    <property type="gene ID" value="Pp3c4_15540"/>
</dbReference>
<keyword evidence="3" id="KW-0866">Nonsense-mediated mRNA decay</keyword>
<evidence type="ECO:0000259" key="6">
    <source>
        <dbReference type="Pfam" id="PF03467"/>
    </source>
</evidence>
<feature type="compositionally biased region" description="Low complexity" evidence="5">
    <location>
        <begin position="239"/>
        <end position="252"/>
    </location>
</feature>
<feature type="region of interest" description="Disordered" evidence="5">
    <location>
        <begin position="225"/>
        <end position="269"/>
    </location>
</feature>
<name>A0A7I4DQE5_PHYPA</name>
<dbReference type="CDD" id="cd12455">
    <property type="entry name" value="RRM_like_Smg4_UPF3"/>
    <property type="match status" value="1"/>
</dbReference>
<dbReference type="AlphaFoldDB" id="A0A7I4DQE5"/>
<keyword evidence="4" id="KW-0539">Nucleus</keyword>
<reference evidence="7 8" key="1">
    <citation type="journal article" date="2008" name="Science">
        <title>The Physcomitrella genome reveals evolutionary insights into the conquest of land by plants.</title>
        <authorList>
            <person name="Rensing S."/>
            <person name="Lang D."/>
            <person name="Zimmer A."/>
            <person name="Terry A."/>
            <person name="Salamov A."/>
            <person name="Shapiro H."/>
            <person name="Nishiyama T."/>
            <person name="Perroud P.-F."/>
            <person name="Lindquist E."/>
            <person name="Kamisugi Y."/>
            <person name="Tanahashi T."/>
            <person name="Sakakibara K."/>
            <person name="Fujita T."/>
            <person name="Oishi K."/>
            <person name="Shin-I T."/>
            <person name="Kuroki Y."/>
            <person name="Toyoda A."/>
            <person name="Suzuki Y."/>
            <person name="Hashimoto A."/>
            <person name="Yamaguchi K."/>
            <person name="Sugano A."/>
            <person name="Kohara Y."/>
            <person name="Fujiyama A."/>
            <person name="Anterola A."/>
            <person name="Aoki S."/>
            <person name="Ashton N."/>
            <person name="Barbazuk W.B."/>
            <person name="Barker E."/>
            <person name="Bennetzen J."/>
            <person name="Bezanilla M."/>
            <person name="Blankenship R."/>
            <person name="Cho S.H."/>
            <person name="Dutcher S."/>
            <person name="Estelle M."/>
            <person name="Fawcett J.A."/>
            <person name="Gundlach H."/>
            <person name="Hanada K."/>
            <person name="Heyl A."/>
            <person name="Hicks K.A."/>
            <person name="Hugh J."/>
            <person name="Lohr M."/>
            <person name="Mayer K."/>
            <person name="Melkozernov A."/>
            <person name="Murata T."/>
            <person name="Nelson D."/>
            <person name="Pils B."/>
            <person name="Prigge M."/>
            <person name="Reiss B."/>
            <person name="Renner T."/>
            <person name="Rombauts S."/>
            <person name="Rushton P."/>
            <person name="Sanderfoot A."/>
            <person name="Schween G."/>
            <person name="Shiu S.-H."/>
            <person name="Stueber K."/>
            <person name="Theodoulou F.L."/>
            <person name="Tu H."/>
            <person name="Van de Peer Y."/>
            <person name="Verrier P.J."/>
            <person name="Waters E."/>
            <person name="Wood A."/>
            <person name="Yang L."/>
            <person name="Cove D."/>
            <person name="Cuming A."/>
            <person name="Hasebe M."/>
            <person name="Lucas S."/>
            <person name="Mishler D.B."/>
            <person name="Reski R."/>
            <person name="Grigoriev I."/>
            <person name="Quatrano R.S."/>
            <person name="Boore J.L."/>
        </authorList>
    </citation>
    <scope>NUCLEOTIDE SEQUENCE [LARGE SCALE GENOMIC DNA]</scope>
    <source>
        <strain evidence="7 8">cv. Gransden 2004</strain>
    </source>
</reference>
<evidence type="ECO:0000256" key="1">
    <source>
        <dbReference type="ARBA" id="ARBA00004123"/>
    </source>
</evidence>
<dbReference type="InterPro" id="IPR005120">
    <property type="entry name" value="UPF3_dom"/>
</dbReference>
<dbReference type="InterPro" id="IPR012677">
    <property type="entry name" value="Nucleotide-bd_a/b_plait_sf"/>
</dbReference>
<dbReference type="Pfam" id="PF03467">
    <property type="entry name" value="Smg4_UPF3"/>
    <property type="match status" value="1"/>
</dbReference>
<evidence type="ECO:0000256" key="3">
    <source>
        <dbReference type="ARBA" id="ARBA00023161"/>
    </source>
</evidence>
<dbReference type="Gramene" id="Pp3c4_15540V3.3">
    <property type="protein sequence ID" value="Pp3c4_15540V3.3"/>
    <property type="gene ID" value="Pp3c4_15540"/>
</dbReference>
<reference evidence="7 8" key="2">
    <citation type="journal article" date="2018" name="Plant J.">
        <title>The Physcomitrella patens chromosome-scale assembly reveals moss genome structure and evolution.</title>
        <authorList>
            <person name="Lang D."/>
            <person name="Ullrich K.K."/>
            <person name="Murat F."/>
            <person name="Fuchs J."/>
            <person name="Jenkins J."/>
            <person name="Haas F.B."/>
            <person name="Piednoel M."/>
            <person name="Gundlach H."/>
            <person name="Van Bel M."/>
            <person name="Meyberg R."/>
            <person name="Vives C."/>
            <person name="Morata J."/>
            <person name="Symeonidi A."/>
            <person name="Hiss M."/>
            <person name="Muchero W."/>
            <person name="Kamisugi Y."/>
            <person name="Saleh O."/>
            <person name="Blanc G."/>
            <person name="Decker E.L."/>
            <person name="van Gessel N."/>
            <person name="Grimwood J."/>
            <person name="Hayes R.D."/>
            <person name="Graham S.W."/>
            <person name="Gunter L.E."/>
            <person name="McDaniel S.F."/>
            <person name="Hoernstein S.N.W."/>
            <person name="Larsson A."/>
            <person name="Li F.W."/>
            <person name="Perroud P.F."/>
            <person name="Phillips J."/>
            <person name="Ranjan P."/>
            <person name="Rokshar D.S."/>
            <person name="Rothfels C.J."/>
            <person name="Schneider L."/>
            <person name="Shu S."/>
            <person name="Stevenson D.W."/>
            <person name="Thummler F."/>
            <person name="Tillich M."/>
            <person name="Villarreal Aguilar J.C."/>
            <person name="Widiez T."/>
            <person name="Wong G.K."/>
            <person name="Wymore A."/>
            <person name="Zhang Y."/>
            <person name="Zimmer A.D."/>
            <person name="Quatrano R.S."/>
            <person name="Mayer K.F.X."/>
            <person name="Goodstein D."/>
            <person name="Casacuberta J.M."/>
            <person name="Vandepoele K."/>
            <person name="Reski R."/>
            <person name="Cuming A.C."/>
            <person name="Tuskan G.A."/>
            <person name="Maumus F."/>
            <person name="Salse J."/>
            <person name="Schmutz J."/>
            <person name="Rensing S.A."/>
        </authorList>
    </citation>
    <scope>NUCLEOTIDE SEQUENCE [LARGE SCALE GENOMIC DNA]</scope>
    <source>
        <strain evidence="7 8">cv. Gransden 2004</strain>
    </source>
</reference>
<dbReference type="EMBL" id="ABEU02000004">
    <property type="status" value="NOT_ANNOTATED_CDS"/>
    <property type="molecule type" value="Genomic_DNA"/>
</dbReference>
<dbReference type="InterPro" id="IPR039722">
    <property type="entry name" value="Upf3"/>
</dbReference>
<feature type="region of interest" description="Disordered" evidence="5">
    <location>
        <begin position="1"/>
        <end position="30"/>
    </location>
</feature>
<feature type="compositionally biased region" description="Basic and acidic residues" evidence="5">
    <location>
        <begin position="607"/>
        <end position="616"/>
    </location>
</feature>
<feature type="compositionally biased region" description="Basic and acidic residues" evidence="5">
    <location>
        <begin position="306"/>
        <end position="315"/>
    </location>
</feature>
<dbReference type="PANTHER" id="PTHR13112">
    <property type="entry name" value="UPF3 REGULATOR OF NONSENSE TRANSCRIPTS-LIKE PROTEIN"/>
    <property type="match status" value="1"/>
</dbReference>
<dbReference type="Proteomes" id="UP000006727">
    <property type="component" value="Chromosome 4"/>
</dbReference>
<dbReference type="SUPFAM" id="SSF54928">
    <property type="entry name" value="RNA-binding domain, RBD"/>
    <property type="match status" value="1"/>
</dbReference>
<accession>A0A7I4DQE5</accession>
<gene>
    <name evidence="7" type="primary">LOC112281420</name>
</gene>
<sequence length="792" mass="84221">MVRMAQQEWQQQGASNARRRSLETAMKEQQARTKVAVRHLPPSLSEAVFQDQIAGKYAGAYTWWSYHPGKNSHKRQVYSRAYINFKKPEDVIDFYEDFNGHVFVNERGAQYKALVEYAPYQRVPKPRSKKDVREGTIFKDPEYLAFVEQLAKPAEYLPSAEIQLERREAEKAASLVSGTSKDAVVVTPLMEFVRSRRAAKSIPQRGMASSAKLAARSAGVSASAYSLASQKRSSEKGRSGSSSYASDNASTSKESASHGPAPRDELQRKERETLIERKRKEAGEGKEKKSVREAVAAAIRANSGSHRGEASKEKSILLNKDLSEASSEGRPLRILSGSGESGSRTHTAGKVSAVNGSGENTTVADSREGHKREYKRKQLLIAREKDKEPAVESGQAAPAANGVSGNNQRHRSSGSTKVAAGAVQQAQSVTAYRATSPGKSGSSGKQNHRQESGGRISPRGSLPQGSSSPGAGSDHQAQSHASGTQVERVGKRPPRPQAIRLAGKDQAVSLLSSAEAEGQGGNGEEWSVKHVGSDGVAVTPSSSEKQDARRLRNKDRPDRPVWTPRRREGVTGKADGAASTNGVTSASGGSSTDGAPPTAQSGTDVGFKNDRTERSSGRQNGKSGSEVRSSVSHQTSGGSGNGTSGKLRYVETGGGIVRSGRGSSALGSQDGQSGSQGDAKSDGASGDGKNQDGKEARENGEPLMQSQEGRQQVVADDRKKQDGALWSESGGNHRQGGRRDRNGQQGAKEGDGGAPGADVISKLVKRGRGPPALGSNEVHWKSFSGFCMNHMD</sequence>
<feature type="compositionally biased region" description="Polar residues" evidence="5">
    <location>
        <begin position="354"/>
        <end position="364"/>
    </location>
</feature>
<proteinExistence type="inferred from homology"/>
<dbReference type="EnsemblPlants" id="Pp3c4_15540V3.4">
    <property type="protein sequence ID" value="Pp3c4_15540V3.4"/>
    <property type="gene ID" value="Pp3c4_15540"/>
</dbReference>
<dbReference type="Gene3D" id="3.30.70.330">
    <property type="match status" value="1"/>
</dbReference>
<evidence type="ECO:0000256" key="4">
    <source>
        <dbReference type="ARBA" id="ARBA00023242"/>
    </source>
</evidence>
<feature type="compositionally biased region" description="Low complexity" evidence="5">
    <location>
        <begin position="418"/>
        <end position="431"/>
    </location>
</feature>
<dbReference type="GO" id="GO:0003676">
    <property type="term" value="F:nucleic acid binding"/>
    <property type="evidence" value="ECO:0007669"/>
    <property type="project" value="InterPro"/>
</dbReference>
<feature type="compositionally biased region" description="Low complexity" evidence="5">
    <location>
        <begin position="658"/>
        <end position="688"/>
    </location>
</feature>
<dbReference type="GO" id="GO:0005634">
    <property type="term" value="C:nucleus"/>
    <property type="evidence" value="ECO:0007669"/>
    <property type="project" value="UniProtKB-SubCell"/>
</dbReference>
<dbReference type="Gramene" id="Pp3c4_15540V3.4">
    <property type="protein sequence ID" value="Pp3c4_15540V3.4"/>
    <property type="gene ID" value="Pp3c4_15540"/>
</dbReference>
<feature type="compositionally biased region" description="Low complexity" evidence="5">
    <location>
        <begin position="576"/>
        <end position="595"/>
    </location>
</feature>
<feature type="compositionally biased region" description="Polar residues" evidence="5">
    <location>
        <begin position="463"/>
        <end position="485"/>
    </location>
</feature>
<comment type="subcellular location">
    <subcellularLocation>
        <location evidence="1">Nucleus</location>
    </subcellularLocation>
</comment>